<dbReference type="GO" id="GO:0015288">
    <property type="term" value="F:porin activity"/>
    <property type="evidence" value="ECO:0007669"/>
    <property type="project" value="TreeGrafter"/>
</dbReference>
<organism evidence="2 3">
    <name type="scientific">Photobacterium sanctipauli</name>
    <dbReference type="NCBI Taxonomy" id="1342794"/>
    <lineage>
        <taxon>Bacteria</taxon>
        <taxon>Pseudomonadati</taxon>
        <taxon>Pseudomonadota</taxon>
        <taxon>Gammaproteobacteria</taxon>
        <taxon>Vibrionales</taxon>
        <taxon>Vibrionaceae</taxon>
        <taxon>Photobacterium</taxon>
    </lineage>
</organism>
<gene>
    <name evidence="2" type="ORF">C9I98_07770</name>
</gene>
<proteinExistence type="predicted"/>
<protein>
    <recommendedName>
        <fullName evidence="4">Porin</fullName>
    </recommendedName>
</protein>
<sequence>MVSSAATYIDLRHEYRDPSDRHRSRVIIGNHFENGYGIEMLTNINHGSYGDGFGDNLRISNTEVTNYYTYAVNDNFVLNPGLVMNFLSSNTFFMPYLKLNYSFDNGFFVHGRYRYDFSNEPMTNDNGVDEVVKRNRYDIWTGYSNQDFTLSYAYTYFDQITPHSGELANGKLSAREHTVKFLYKYKPNFRPYFEVVDADKNIHIPGDDAGKTEWRYRVGVNFVF</sequence>
<dbReference type="EMBL" id="PYMA01000003">
    <property type="protein sequence ID" value="PSW20730.1"/>
    <property type="molecule type" value="Genomic_DNA"/>
</dbReference>
<keyword evidence="1" id="KW-0732">Signal</keyword>
<accession>A0A2T3NWR1</accession>
<dbReference type="Pfam" id="PF06178">
    <property type="entry name" value="KdgM"/>
    <property type="match status" value="1"/>
</dbReference>
<dbReference type="Proteomes" id="UP000241771">
    <property type="component" value="Unassembled WGS sequence"/>
</dbReference>
<dbReference type="PANTHER" id="PTHR38105">
    <property type="entry name" value="OUTER MEMBRANE PROTEIN-RELATED-RELATED"/>
    <property type="match status" value="1"/>
</dbReference>
<dbReference type="SUPFAM" id="SSF56935">
    <property type="entry name" value="Porins"/>
    <property type="match status" value="1"/>
</dbReference>
<dbReference type="OrthoDB" id="5817226at2"/>
<dbReference type="InterPro" id="IPR053713">
    <property type="entry name" value="Bact_OM_Channel_sf"/>
</dbReference>
<evidence type="ECO:0000313" key="2">
    <source>
        <dbReference type="EMBL" id="PSW20730.1"/>
    </source>
</evidence>
<reference evidence="2 3" key="1">
    <citation type="submission" date="2018-01" db="EMBL/GenBank/DDBJ databases">
        <title>Whole genome sequencing of Histamine producing bacteria.</title>
        <authorList>
            <person name="Butler K."/>
        </authorList>
    </citation>
    <scope>NUCLEOTIDE SEQUENCE [LARGE SCALE GENOMIC DNA]</scope>
    <source>
        <strain evidence="2 3">DSM 100436</strain>
    </source>
</reference>
<dbReference type="AlphaFoldDB" id="A0A2T3NWR1"/>
<comment type="caution">
    <text evidence="2">The sequence shown here is derived from an EMBL/GenBank/DDBJ whole genome shotgun (WGS) entry which is preliminary data.</text>
</comment>
<keyword evidence="3" id="KW-1185">Reference proteome</keyword>
<dbReference type="PANTHER" id="PTHR38105:SF5">
    <property type="entry name" value="OUTER MEMBRANE PROTEIN"/>
    <property type="match status" value="1"/>
</dbReference>
<evidence type="ECO:0000313" key="3">
    <source>
        <dbReference type="Proteomes" id="UP000241771"/>
    </source>
</evidence>
<dbReference type="GO" id="GO:0009279">
    <property type="term" value="C:cell outer membrane"/>
    <property type="evidence" value="ECO:0007669"/>
    <property type="project" value="TreeGrafter"/>
</dbReference>
<evidence type="ECO:0000256" key="1">
    <source>
        <dbReference type="ARBA" id="ARBA00022729"/>
    </source>
</evidence>
<name>A0A2T3NWR1_9GAMM</name>
<dbReference type="Gene3D" id="2.40.160.40">
    <property type="entry name" value="monomeric porin ompg"/>
    <property type="match status" value="1"/>
</dbReference>
<dbReference type="GO" id="GO:0015772">
    <property type="term" value="P:oligosaccharide transport"/>
    <property type="evidence" value="ECO:0007669"/>
    <property type="project" value="TreeGrafter"/>
</dbReference>
<evidence type="ECO:0008006" key="4">
    <source>
        <dbReference type="Google" id="ProtNLM"/>
    </source>
</evidence>
<dbReference type="InterPro" id="IPR009331">
    <property type="entry name" value="Oligogalacturonate-sp_porin"/>
</dbReference>